<protein>
    <submittedName>
        <fullName evidence="1">Uncharacterized protein</fullName>
    </submittedName>
</protein>
<dbReference type="Proteomes" id="UP001196097">
    <property type="component" value="Chromosome"/>
</dbReference>
<organism evidence="1 2">
    <name type="scientific">Acidithiobacillus ferruginosus</name>
    <dbReference type="NCBI Taxonomy" id="3063951"/>
    <lineage>
        <taxon>Bacteria</taxon>
        <taxon>Pseudomonadati</taxon>
        <taxon>Pseudomonadota</taxon>
        <taxon>Acidithiobacillia</taxon>
        <taxon>Acidithiobacillales</taxon>
        <taxon>Acidithiobacillaceae</taxon>
        <taxon>Acidithiobacillus</taxon>
    </lineage>
</organism>
<reference evidence="1 2" key="1">
    <citation type="journal article" date="2021" name="ISME J.">
        <title>Genomic evolution of the class Acidithiobacillia: deep-branching Proteobacteria living in extreme acidic conditions.</title>
        <authorList>
            <person name="Moya-Beltran A."/>
            <person name="Beard S."/>
            <person name="Rojas-Villalobos C."/>
            <person name="Issotta F."/>
            <person name="Gallardo Y."/>
            <person name="Ulloa R."/>
            <person name="Giaveno A."/>
            <person name="Degli Esposti M."/>
            <person name="Johnson D.B."/>
            <person name="Quatrini R."/>
        </authorList>
    </citation>
    <scope>NUCLEOTIDE SEQUENCE [LARGE SCALE GENOMIC DNA]</scope>
    <source>
        <strain evidence="1 2">CF3</strain>
    </source>
</reference>
<sequence>MKNHLPASAFTRIERMRVTAITAIPAAVAIRQYFHGIKIARAPSVVRHFRVAAGALAAAYAAVNRGRACNT</sequence>
<keyword evidence="2" id="KW-1185">Reference proteome</keyword>
<evidence type="ECO:0000313" key="2">
    <source>
        <dbReference type="Proteomes" id="UP001196097"/>
    </source>
</evidence>
<dbReference type="EMBL" id="CP130946">
    <property type="protein sequence ID" value="XRP73588.1"/>
    <property type="molecule type" value="Genomic_DNA"/>
</dbReference>
<accession>A0ACD5IIB8</accession>
<proteinExistence type="predicted"/>
<gene>
    <name evidence="1" type="ORF">HF292_002800</name>
</gene>
<name>A0ACD5IIB8_9PROT</name>
<evidence type="ECO:0000313" key="1">
    <source>
        <dbReference type="EMBL" id="XRP73588.1"/>
    </source>
</evidence>